<proteinExistence type="predicted"/>
<evidence type="ECO:0000313" key="2">
    <source>
        <dbReference type="Proteomes" id="UP000236738"/>
    </source>
</evidence>
<protein>
    <submittedName>
        <fullName evidence="1">Uncharacterized protein</fullName>
    </submittedName>
</protein>
<dbReference type="EMBL" id="FNUS01000004">
    <property type="protein sequence ID" value="SEG27975.1"/>
    <property type="molecule type" value="Genomic_DNA"/>
</dbReference>
<name>A0A1H5YX16_9FLAO</name>
<dbReference type="AlphaFoldDB" id="A0A1H5YX16"/>
<evidence type="ECO:0000313" key="1">
    <source>
        <dbReference type="EMBL" id="SEG27975.1"/>
    </source>
</evidence>
<dbReference type="InterPro" id="IPR028974">
    <property type="entry name" value="TSP_type-3_rpt"/>
</dbReference>
<dbReference type="SUPFAM" id="SSF103647">
    <property type="entry name" value="TSP type-3 repeat"/>
    <property type="match status" value="1"/>
</dbReference>
<dbReference type="GO" id="GO:0005509">
    <property type="term" value="F:calcium ion binding"/>
    <property type="evidence" value="ECO:0007669"/>
    <property type="project" value="InterPro"/>
</dbReference>
<reference evidence="2" key="1">
    <citation type="submission" date="2016-10" db="EMBL/GenBank/DDBJ databases">
        <authorList>
            <person name="Varghese N."/>
            <person name="Submissions S."/>
        </authorList>
    </citation>
    <scope>NUCLEOTIDE SEQUENCE [LARGE SCALE GENOMIC DNA]</scope>
    <source>
        <strain evidence="2">DSM 21580</strain>
    </source>
</reference>
<keyword evidence="2" id="KW-1185">Reference proteome</keyword>
<accession>A0A1H5YX16</accession>
<dbReference type="InterPro" id="IPR049804">
    <property type="entry name" value="Choice_anch_L"/>
</dbReference>
<dbReference type="RefSeq" id="WP_103913834.1">
    <property type="nucleotide sequence ID" value="NZ_FNUS01000004.1"/>
</dbReference>
<sequence>MKNKFKYLNKFQLIVTLLLFIVDVSGQTVVSYTSGPTNTQINTALQSSGVTITGGVLNSGVRNSQIATFTGGTAAGLDLDQGVFFGTGTNAGLLRKNSNSNATSGGGDVQHSDFVAASTYNDSDLTAINPQSIYDVVSYSFNVTLAANASKLSITYQFASEEYPDYVGSVYNDLFGFFVSGPGITGTQNLGKLPNGNPTSINAVNYGIKGVSGNTNTGSQYGLDLSQSALYVRNGHTITTSSNANGPYINTNNNPGPFPVAVQFNGLTKGITFSISNLTPGATYNFKIAIADTGDAALDSGVFVKSISATSVIKANNDAYSIYPGFTTPSVLSNDLYNGGAATTSNVTVSGVGVPAGFTVNSNGTISVGSGVAPGVYPITYQICDVVPTNCTTAIATITVLKDSDGDGIADIDDLDDDNDGILDTAEGYSLLDLRTGTTAIGTNDPKWTVTWALPTSAELSKVFVSSGFDYTVLANYAAPTGTFPVQATVIANPGPYLNTPAGSNWISYVFPGANNGIGNHTDADRDGFALEGNPGYPLNGPTGDFVLLKFRTTVNIPSSLDPTKISLQMSTVSDNLSVFYVNGVYNPPVGQEYTNATTITLNNGWHTGANTIEVQVFSAPTLVGFAAIGQSILSIDTDGDGIPDYLDVDSDNDGCPDAVEGSENVTIDQVWPLNLPSTDPNYANRGRIKMIYDGINTNTQPNIISKSASAYGVPQLVNNAGNNLNTVTNPSNLAGVADNTDVPGPTTADVGQGVGDSANALVNACICYNAPNTGTAGVDTKHGITLLKRAGADNGNWPMIRKSAFTVLESNTKGFVITRLTTAQVNALVSPQEGMMVYDTTAKCLKLYNGTAWSCFNTPTCP</sequence>
<dbReference type="NCBIfam" id="NF038133">
    <property type="entry name" value="choice_anch_L"/>
    <property type="match status" value="1"/>
</dbReference>
<organism evidence="1 2">
    <name type="scientific">Halpernia humi</name>
    <dbReference type="NCBI Taxonomy" id="493375"/>
    <lineage>
        <taxon>Bacteria</taxon>
        <taxon>Pseudomonadati</taxon>
        <taxon>Bacteroidota</taxon>
        <taxon>Flavobacteriia</taxon>
        <taxon>Flavobacteriales</taxon>
        <taxon>Weeksellaceae</taxon>
        <taxon>Chryseobacterium group</taxon>
        <taxon>Halpernia</taxon>
    </lineage>
</organism>
<dbReference type="Proteomes" id="UP000236738">
    <property type="component" value="Unassembled WGS sequence"/>
</dbReference>
<gene>
    <name evidence="1" type="ORF">SAMN05421847_1877</name>
</gene>